<dbReference type="InterPro" id="IPR037091">
    <property type="entry name" value="Pen-bd_prot4_C_dom_sf"/>
</dbReference>
<dbReference type="Gene3D" id="2.30.140.20">
    <property type="entry name" value="Penicillin-binding protein 4, C-terminal domain"/>
    <property type="match status" value="1"/>
</dbReference>
<protein>
    <submittedName>
        <fullName evidence="15">D-alanyl-D-alanine carboxypeptidase</fullName>
    </submittedName>
    <submittedName>
        <fullName evidence="16">Penicillin binding protein 4</fullName>
        <ecNumber evidence="16">3.4.16.4</ecNumber>
    </submittedName>
</protein>
<dbReference type="GO" id="GO:0008800">
    <property type="term" value="F:beta-lactamase activity"/>
    <property type="evidence" value="ECO:0007669"/>
    <property type="project" value="InterPro"/>
</dbReference>
<feature type="active site" evidence="8">
    <location>
        <position position="136"/>
    </location>
</feature>
<keyword evidence="16" id="KW-0121">Carboxypeptidase</keyword>
<evidence type="ECO:0000256" key="8">
    <source>
        <dbReference type="PIRSR" id="PIRSR618044-1"/>
    </source>
</evidence>
<keyword evidence="17" id="KW-1185">Reference proteome</keyword>
<evidence type="ECO:0000256" key="2">
    <source>
        <dbReference type="ARBA" id="ARBA00007164"/>
    </source>
</evidence>
<evidence type="ECO:0000313" key="15">
    <source>
        <dbReference type="EMBL" id="KIX90692.1"/>
    </source>
</evidence>
<dbReference type="InterPro" id="IPR015294">
    <property type="entry name" value="Pen-bd_prot4_C_dom"/>
</dbReference>
<dbReference type="STRING" id="569857.TP70_06105"/>
<dbReference type="GO" id="GO:0030655">
    <property type="term" value="P:beta-lactam antibiotic catabolic process"/>
    <property type="evidence" value="ECO:0007669"/>
    <property type="project" value="InterPro"/>
</dbReference>
<feature type="transmembrane region" description="Helical" evidence="11">
    <location>
        <begin position="398"/>
        <end position="419"/>
    </location>
</feature>
<comment type="function">
    <text evidence="1">Removes C-terminal D-alanyl residues from sugar-peptide cell wall precursors.</text>
</comment>
<gene>
    <name evidence="16" type="primary">pbp4</name>
    <name evidence="16" type="ORF">NCTC13832_00385</name>
    <name evidence="15" type="ORF">TP70_06105</name>
</gene>
<keyword evidence="11" id="KW-0472">Membrane</keyword>
<dbReference type="PANTHER" id="PTHR35333:SF4">
    <property type="entry name" value="SLR0121 PROTEIN"/>
    <property type="match status" value="1"/>
</dbReference>
<dbReference type="Pfam" id="PF00768">
    <property type="entry name" value="Peptidase_S11"/>
    <property type="match status" value="1"/>
</dbReference>
<evidence type="ECO:0000259" key="14">
    <source>
        <dbReference type="Pfam" id="PF09211"/>
    </source>
</evidence>
<dbReference type="OrthoDB" id="9791132at2"/>
<evidence type="ECO:0000313" key="18">
    <source>
        <dbReference type="Proteomes" id="UP000254100"/>
    </source>
</evidence>
<evidence type="ECO:0000256" key="7">
    <source>
        <dbReference type="ARBA" id="ARBA00023316"/>
    </source>
</evidence>
<sequence length="425" mass="47903">MKKLIYAIVVVFFATTIITPFAQAYTQTPVEIAQEYGYGVDERYQPEGLVSISHTGQVLYDYEGHQQWNPASMTKLMTMYLTLKTVKEGKLSLTDTVKITDEHYRMSTLPELSNTKLYPGETYTIAELLQITVSASSNAASLILANEVSKNTSDFVDLMNSTAKNLGMTDTHYVNPTGAENYLLQEYAPERYQSETSTVTSAHDYAILAQHVVADTPDILAFTKQVAPTQHAVTYYTFNHLLEGANMSVPGTDGLKTGSSDVADYNSTVTTKRGNFRIYSVILGAGDYVNLGGEKQRDMMSASTINAMFDQYEYRKILSKGYHKINGTQYYVTEDFYDVVPRDMKAPYQFVVDDGKVHIDYQREFISKAYGPPTVKVERPFIHGSKSVVKSSWDAHPVLTTIGLFFLVMFFSIIIYYILLRFRKH</sequence>
<evidence type="ECO:0000256" key="10">
    <source>
        <dbReference type="RuleBase" id="RU004016"/>
    </source>
</evidence>
<dbReference type="Pfam" id="PF09211">
    <property type="entry name" value="DUF1958"/>
    <property type="match status" value="1"/>
</dbReference>
<keyword evidence="11" id="KW-0812">Transmembrane</keyword>
<dbReference type="GO" id="GO:0009002">
    <property type="term" value="F:serine-type D-Ala-D-Ala carboxypeptidase activity"/>
    <property type="evidence" value="ECO:0007669"/>
    <property type="project" value="UniProtKB-EC"/>
</dbReference>
<keyword evidence="6" id="KW-0573">Peptidoglycan synthesis</keyword>
<feature type="active site" description="Proton acceptor" evidence="8">
    <location>
        <position position="75"/>
    </location>
</feature>
<keyword evidence="11" id="KW-1133">Transmembrane helix</keyword>
<feature type="signal peptide" evidence="12">
    <location>
        <begin position="1"/>
        <end position="24"/>
    </location>
</feature>
<dbReference type="MEROPS" id="S11.010"/>
<dbReference type="InterPro" id="IPR000871">
    <property type="entry name" value="Beta-lactam_class-A"/>
</dbReference>
<feature type="binding site" evidence="9">
    <location>
        <position position="256"/>
    </location>
    <ligand>
        <name>substrate</name>
    </ligand>
</feature>
<dbReference type="Proteomes" id="UP000032366">
    <property type="component" value="Unassembled WGS sequence"/>
</dbReference>
<name>A0A0D6XPX8_9STAP</name>
<dbReference type="InterPro" id="IPR012338">
    <property type="entry name" value="Beta-lactam/transpept-like"/>
</dbReference>
<evidence type="ECO:0000256" key="11">
    <source>
        <dbReference type="SAM" id="Phobius"/>
    </source>
</evidence>
<evidence type="ECO:0000256" key="3">
    <source>
        <dbReference type="ARBA" id="ARBA00022729"/>
    </source>
</evidence>
<dbReference type="AlphaFoldDB" id="A0A0D6XPX8"/>
<keyword evidence="16" id="KW-0645">Protease</keyword>
<feature type="domain" description="Peptidase S11 D-alanyl-D-alanine carboxypeptidase A N-terminal" evidence="13">
    <location>
        <begin position="54"/>
        <end position="285"/>
    </location>
</feature>
<organism evidence="16 18">
    <name type="scientific">Staphylococcus microti</name>
    <dbReference type="NCBI Taxonomy" id="569857"/>
    <lineage>
        <taxon>Bacteria</taxon>
        <taxon>Bacillati</taxon>
        <taxon>Bacillota</taxon>
        <taxon>Bacilli</taxon>
        <taxon>Bacillales</taxon>
        <taxon>Staphylococcaceae</taxon>
        <taxon>Staphylococcus</taxon>
    </lineage>
</organism>
<evidence type="ECO:0000256" key="5">
    <source>
        <dbReference type="ARBA" id="ARBA00022960"/>
    </source>
</evidence>
<dbReference type="Gene3D" id="3.40.710.10">
    <property type="entry name" value="DD-peptidase/beta-lactamase superfamily"/>
    <property type="match status" value="1"/>
</dbReference>
<evidence type="ECO:0000256" key="4">
    <source>
        <dbReference type="ARBA" id="ARBA00022801"/>
    </source>
</evidence>
<dbReference type="GO" id="GO:0046677">
    <property type="term" value="P:response to antibiotic"/>
    <property type="evidence" value="ECO:0007669"/>
    <property type="project" value="InterPro"/>
</dbReference>
<feature type="domain" description="Penicillin-binding protein 4 C-terminal" evidence="14">
    <location>
        <begin position="314"/>
        <end position="378"/>
    </location>
</feature>
<dbReference type="GO" id="GO:0006508">
    <property type="term" value="P:proteolysis"/>
    <property type="evidence" value="ECO:0007669"/>
    <property type="project" value="InterPro"/>
</dbReference>
<dbReference type="GO" id="GO:0008360">
    <property type="term" value="P:regulation of cell shape"/>
    <property type="evidence" value="ECO:0007669"/>
    <property type="project" value="UniProtKB-KW"/>
</dbReference>
<keyword evidence="5" id="KW-0133">Cell shape</keyword>
<proteinExistence type="inferred from homology"/>
<dbReference type="EMBL" id="UHDT01000001">
    <property type="protein sequence ID" value="SUM56729.1"/>
    <property type="molecule type" value="Genomic_DNA"/>
</dbReference>
<evidence type="ECO:0000256" key="6">
    <source>
        <dbReference type="ARBA" id="ARBA00022984"/>
    </source>
</evidence>
<dbReference type="SUPFAM" id="SSF69189">
    <property type="entry name" value="Penicillin-binding protein associated domain"/>
    <property type="match status" value="1"/>
</dbReference>
<evidence type="ECO:0000256" key="1">
    <source>
        <dbReference type="ARBA" id="ARBA00003217"/>
    </source>
</evidence>
<dbReference type="EMBL" id="JXWY01000036">
    <property type="protein sequence ID" value="KIX90692.1"/>
    <property type="molecule type" value="Genomic_DNA"/>
</dbReference>
<dbReference type="NCBIfam" id="NF038258">
    <property type="entry name" value="PBP4_Staph"/>
    <property type="match status" value="1"/>
</dbReference>
<dbReference type="InterPro" id="IPR018044">
    <property type="entry name" value="Peptidase_S11"/>
</dbReference>
<evidence type="ECO:0000256" key="9">
    <source>
        <dbReference type="PIRSR" id="PIRSR618044-2"/>
    </source>
</evidence>
<dbReference type="PRINTS" id="PR00725">
    <property type="entry name" value="DADACBPTASE1"/>
</dbReference>
<evidence type="ECO:0000256" key="12">
    <source>
        <dbReference type="SAM" id="SignalP"/>
    </source>
</evidence>
<dbReference type="InterPro" id="IPR015956">
    <property type="entry name" value="Peniciliin-bd_prot_C_sf"/>
</dbReference>
<dbReference type="PANTHER" id="PTHR35333">
    <property type="entry name" value="BETA-LACTAMASE"/>
    <property type="match status" value="1"/>
</dbReference>
<dbReference type="RefSeq" id="WP_044360342.1">
    <property type="nucleotide sequence ID" value="NZ_JXWY01000036.1"/>
</dbReference>
<dbReference type="InterPro" id="IPR001967">
    <property type="entry name" value="Peptidase_S11_N"/>
</dbReference>
<evidence type="ECO:0000313" key="16">
    <source>
        <dbReference type="EMBL" id="SUM56729.1"/>
    </source>
</evidence>
<feature type="active site" description="Acyl-ester intermediate" evidence="8">
    <location>
        <position position="72"/>
    </location>
</feature>
<feature type="chain" id="PRO_5043119709" evidence="12">
    <location>
        <begin position="25"/>
        <end position="425"/>
    </location>
</feature>
<keyword evidence="7" id="KW-0961">Cell wall biogenesis/degradation</keyword>
<evidence type="ECO:0000259" key="13">
    <source>
        <dbReference type="Pfam" id="PF00768"/>
    </source>
</evidence>
<reference evidence="15 17" key="1">
    <citation type="submission" date="2015-01" db="EMBL/GenBank/DDBJ databases">
        <authorList>
            <person name="Guo J."/>
        </authorList>
    </citation>
    <scope>NUCLEOTIDE SEQUENCE [LARGE SCALE GENOMIC DNA]</scope>
    <source>
        <strain evidence="15 17">DSM 22147</strain>
    </source>
</reference>
<keyword evidence="3 12" id="KW-0732">Signal</keyword>
<keyword evidence="4 16" id="KW-0378">Hydrolase</keyword>
<dbReference type="Proteomes" id="UP000254100">
    <property type="component" value="Unassembled WGS sequence"/>
</dbReference>
<dbReference type="GO" id="GO:0009252">
    <property type="term" value="P:peptidoglycan biosynthetic process"/>
    <property type="evidence" value="ECO:0007669"/>
    <property type="project" value="UniProtKB-KW"/>
</dbReference>
<dbReference type="EC" id="3.4.16.4" evidence="16"/>
<dbReference type="SUPFAM" id="SSF56601">
    <property type="entry name" value="beta-lactamase/transpeptidase-like"/>
    <property type="match status" value="1"/>
</dbReference>
<dbReference type="GO" id="GO:0071555">
    <property type="term" value="P:cell wall organization"/>
    <property type="evidence" value="ECO:0007669"/>
    <property type="project" value="UniProtKB-KW"/>
</dbReference>
<reference evidence="16 18" key="2">
    <citation type="submission" date="2018-06" db="EMBL/GenBank/DDBJ databases">
        <authorList>
            <consortium name="Pathogen Informatics"/>
            <person name="Doyle S."/>
        </authorList>
    </citation>
    <scope>NUCLEOTIDE SEQUENCE [LARGE SCALE GENOMIC DNA]</scope>
    <source>
        <strain evidence="16 18">NCTC13832</strain>
    </source>
</reference>
<accession>A0A0D6XPX8</accession>
<evidence type="ECO:0000313" key="17">
    <source>
        <dbReference type="Proteomes" id="UP000032366"/>
    </source>
</evidence>
<comment type="similarity">
    <text evidence="2 10">Belongs to the peptidase S11 family.</text>
</comment>